<evidence type="ECO:0000256" key="5">
    <source>
        <dbReference type="ARBA" id="ARBA00022823"/>
    </source>
</evidence>
<dbReference type="InterPro" id="IPR004167">
    <property type="entry name" value="PSBD"/>
</dbReference>
<dbReference type="RefSeq" id="WP_264600257.1">
    <property type="nucleotide sequence ID" value="NZ_JAOQNS010000002.1"/>
</dbReference>
<keyword evidence="12" id="KW-1185">Reference proteome</keyword>
<organism evidence="11 12">
    <name type="scientific">Rhodobium gokarnense</name>
    <dbReference type="NCBI Taxonomy" id="364296"/>
    <lineage>
        <taxon>Bacteria</taxon>
        <taxon>Pseudomonadati</taxon>
        <taxon>Pseudomonadota</taxon>
        <taxon>Alphaproteobacteria</taxon>
        <taxon>Hyphomicrobiales</taxon>
        <taxon>Rhodobiaceae</taxon>
        <taxon>Rhodobium</taxon>
    </lineage>
</organism>
<keyword evidence="11" id="KW-0670">Pyruvate</keyword>
<dbReference type="Pfam" id="PF00364">
    <property type="entry name" value="Biotin_lipoyl"/>
    <property type="match status" value="1"/>
</dbReference>
<feature type="compositionally biased region" description="Pro residues" evidence="8">
    <location>
        <begin position="173"/>
        <end position="188"/>
    </location>
</feature>
<feature type="domain" description="Peripheral subunit-binding (PSBD)" evidence="10">
    <location>
        <begin position="120"/>
        <end position="157"/>
    </location>
</feature>
<dbReference type="Gene3D" id="3.30.559.10">
    <property type="entry name" value="Chloramphenicol acetyltransferase-like domain"/>
    <property type="match status" value="1"/>
</dbReference>
<dbReference type="Gene3D" id="2.40.50.100">
    <property type="match status" value="1"/>
</dbReference>
<evidence type="ECO:0000259" key="10">
    <source>
        <dbReference type="PROSITE" id="PS51826"/>
    </source>
</evidence>
<evidence type="ECO:0000256" key="4">
    <source>
        <dbReference type="ARBA" id="ARBA00022679"/>
    </source>
</evidence>
<keyword evidence="4 7" id="KW-0808">Transferase</keyword>
<dbReference type="InterPro" id="IPR001078">
    <property type="entry name" value="2-oxoacid_DH_actylTfrase"/>
</dbReference>
<evidence type="ECO:0000256" key="8">
    <source>
        <dbReference type="SAM" id="MobiDB-lite"/>
    </source>
</evidence>
<dbReference type="GO" id="GO:0004742">
    <property type="term" value="F:dihydrolipoyllysine-residue acetyltransferase activity"/>
    <property type="evidence" value="ECO:0007669"/>
    <property type="project" value="UniProtKB-EC"/>
</dbReference>
<evidence type="ECO:0000256" key="6">
    <source>
        <dbReference type="ARBA" id="ARBA00023315"/>
    </source>
</evidence>
<protein>
    <recommendedName>
        <fullName evidence="7">Dihydrolipoamide acetyltransferase component of pyruvate dehydrogenase complex</fullName>
        <ecNumber evidence="7">2.3.1.-</ecNumber>
    </recommendedName>
</protein>
<keyword evidence="6 7" id="KW-0012">Acyltransferase</keyword>
<feature type="region of interest" description="Disordered" evidence="8">
    <location>
        <begin position="160"/>
        <end position="197"/>
    </location>
</feature>
<dbReference type="PANTHER" id="PTHR43178">
    <property type="entry name" value="DIHYDROLIPOAMIDE ACETYLTRANSFERASE COMPONENT OF PYRUVATE DEHYDROGENASE COMPLEX"/>
    <property type="match status" value="1"/>
</dbReference>
<gene>
    <name evidence="11" type="ORF">M2319_000912</name>
</gene>
<dbReference type="Pfam" id="PF02817">
    <property type="entry name" value="E3_binding"/>
    <property type="match status" value="1"/>
</dbReference>
<dbReference type="PROSITE" id="PS00189">
    <property type="entry name" value="LIPOYL"/>
    <property type="match status" value="1"/>
</dbReference>
<dbReference type="InterPro" id="IPR023213">
    <property type="entry name" value="CAT-like_dom_sf"/>
</dbReference>
<accession>A0ABT3H899</accession>
<proteinExistence type="inferred from homology"/>
<reference evidence="12" key="1">
    <citation type="submission" date="2023-07" db="EMBL/GenBank/DDBJ databases">
        <title>Genome sequencing of Purple Non-Sulfur Bacteria from various extreme environments.</title>
        <authorList>
            <person name="Mayer M."/>
        </authorList>
    </citation>
    <scope>NUCLEOTIDE SEQUENCE [LARGE SCALE GENOMIC DNA]</scope>
    <source>
        <strain evidence="12">DSM 17935</strain>
    </source>
</reference>
<dbReference type="SUPFAM" id="SSF51230">
    <property type="entry name" value="Single hybrid motif"/>
    <property type="match status" value="1"/>
</dbReference>
<feature type="compositionally biased region" description="Low complexity" evidence="8">
    <location>
        <begin position="99"/>
        <end position="123"/>
    </location>
</feature>
<dbReference type="PANTHER" id="PTHR43178:SF5">
    <property type="entry name" value="LIPOAMIDE ACYLTRANSFERASE COMPONENT OF BRANCHED-CHAIN ALPHA-KETO ACID DEHYDROGENASE COMPLEX, MITOCHONDRIAL"/>
    <property type="match status" value="1"/>
</dbReference>
<feature type="region of interest" description="Disordered" evidence="8">
    <location>
        <begin position="84"/>
        <end position="124"/>
    </location>
</feature>
<keyword evidence="5 7" id="KW-0450">Lipoyl</keyword>
<dbReference type="InterPro" id="IPR050743">
    <property type="entry name" value="2-oxoacid_DH_E2_comp"/>
</dbReference>
<dbReference type="Proteomes" id="UP001209755">
    <property type="component" value="Unassembled WGS sequence"/>
</dbReference>
<evidence type="ECO:0000256" key="2">
    <source>
        <dbReference type="ARBA" id="ARBA00007317"/>
    </source>
</evidence>
<comment type="subunit">
    <text evidence="3">Forms a 24-polypeptide structural core with octahedral symmetry.</text>
</comment>
<feature type="domain" description="Lipoyl-binding" evidence="9">
    <location>
        <begin position="2"/>
        <end position="77"/>
    </location>
</feature>
<dbReference type="EC" id="2.3.1.-" evidence="7"/>
<evidence type="ECO:0000259" key="9">
    <source>
        <dbReference type="PROSITE" id="PS50968"/>
    </source>
</evidence>
<dbReference type="InterPro" id="IPR036625">
    <property type="entry name" value="E3-bd_dom_sf"/>
</dbReference>
<dbReference type="InterPro" id="IPR003016">
    <property type="entry name" value="2-oxoA_DH_lipoyl-BS"/>
</dbReference>
<evidence type="ECO:0000313" key="11">
    <source>
        <dbReference type="EMBL" id="MCW2306593.1"/>
    </source>
</evidence>
<dbReference type="PROSITE" id="PS51826">
    <property type="entry name" value="PSBD"/>
    <property type="match status" value="1"/>
</dbReference>
<evidence type="ECO:0000256" key="1">
    <source>
        <dbReference type="ARBA" id="ARBA00001938"/>
    </source>
</evidence>
<dbReference type="PROSITE" id="PS50968">
    <property type="entry name" value="BIOTINYL_LIPOYL"/>
    <property type="match status" value="1"/>
</dbReference>
<dbReference type="CDD" id="cd06849">
    <property type="entry name" value="lipoyl_domain"/>
    <property type="match status" value="1"/>
</dbReference>
<dbReference type="Gene3D" id="4.10.320.10">
    <property type="entry name" value="E3-binding domain"/>
    <property type="match status" value="1"/>
</dbReference>
<evidence type="ECO:0000256" key="3">
    <source>
        <dbReference type="ARBA" id="ARBA00011484"/>
    </source>
</evidence>
<dbReference type="InterPro" id="IPR000089">
    <property type="entry name" value="Biotin_lipoyl"/>
</dbReference>
<dbReference type="SUPFAM" id="SSF47005">
    <property type="entry name" value="Peripheral subunit-binding domain of 2-oxo acid dehydrogenase complex"/>
    <property type="match status" value="1"/>
</dbReference>
<dbReference type="Pfam" id="PF00198">
    <property type="entry name" value="2-oxoacid_dh"/>
    <property type="match status" value="1"/>
</dbReference>
<evidence type="ECO:0000256" key="7">
    <source>
        <dbReference type="RuleBase" id="RU003423"/>
    </source>
</evidence>
<name>A0ABT3H899_9HYPH</name>
<evidence type="ECO:0000313" key="12">
    <source>
        <dbReference type="Proteomes" id="UP001209755"/>
    </source>
</evidence>
<dbReference type="EMBL" id="JAOQNS010000002">
    <property type="protein sequence ID" value="MCW2306593.1"/>
    <property type="molecule type" value="Genomic_DNA"/>
</dbReference>
<sequence>MAAPILMPQVGQDLTEGVLVSWNVKVGDPVKKGDIVAVVESEKASFEVEAFEEGTVLKLLYGEGDKATVLEPILFVGAEGESLDGNTADAAKAEEKAPAPESAAPAETAEPAPASSGGTSSSPLARRLAKQNGLDITAIAGTGPRGSVVKRDIEAALASGAAKAPATEQPAAAPAPAPAAPAAKPMPLPAADTSDREEPFTRMRQVIADRLLLSKQTIPHFYLKAEVDVSDLLIRRRAHLDMGGDKVSLNDVIVHATALTLLEFPRLNAHVASDRVVLKGQVNVGVAVSVENGLMVPAIENTPFMSLAEIAASVREHAAAARRGMTKSQAQSTFSISNLGMYGVEVIPIINPPEAGILGVGPIQRQVREHRGGIQVRDILPLSLAADHRAVDGAYGAQFLQALSETISTYNMFDGKLSAAAE</sequence>
<dbReference type="InterPro" id="IPR011053">
    <property type="entry name" value="Single_hybrid_motif"/>
</dbReference>
<comment type="caution">
    <text evidence="11">The sequence shown here is derived from an EMBL/GenBank/DDBJ whole genome shotgun (WGS) entry which is preliminary data.</text>
</comment>
<feature type="compositionally biased region" description="Low complexity" evidence="8">
    <location>
        <begin position="160"/>
        <end position="172"/>
    </location>
</feature>
<dbReference type="SUPFAM" id="SSF52777">
    <property type="entry name" value="CoA-dependent acyltransferases"/>
    <property type="match status" value="1"/>
</dbReference>
<comment type="cofactor">
    <cofactor evidence="1 7">
        <name>(R)-lipoate</name>
        <dbReference type="ChEBI" id="CHEBI:83088"/>
    </cofactor>
</comment>
<comment type="similarity">
    <text evidence="2 7">Belongs to the 2-oxoacid dehydrogenase family.</text>
</comment>